<dbReference type="SMART" id="SM00704">
    <property type="entry name" value="ZnF_CDGSH"/>
    <property type="match status" value="2"/>
</dbReference>
<dbReference type="EMBL" id="UINC01001880">
    <property type="protein sequence ID" value="SUZ90262.1"/>
    <property type="molecule type" value="Genomic_DNA"/>
</dbReference>
<dbReference type="PANTHER" id="PTHR46491:SF3">
    <property type="entry name" value="CDGSH IRON-SULFUR DOMAIN-CONTAINING PROTEIN 3, MITOCHONDRIAL"/>
    <property type="match status" value="1"/>
</dbReference>
<gene>
    <name evidence="6" type="ORF">METZ01_LOCUS43116</name>
</gene>
<keyword evidence="4" id="KW-0411">Iron-sulfur</keyword>
<evidence type="ECO:0000256" key="1">
    <source>
        <dbReference type="ARBA" id="ARBA00022714"/>
    </source>
</evidence>
<dbReference type="PANTHER" id="PTHR46491">
    <property type="entry name" value="CDGSH IRON SULFUR DOMAIN PROTEIN HOMOLOG"/>
    <property type="match status" value="1"/>
</dbReference>
<keyword evidence="2" id="KW-0479">Metal-binding</keyword>
<dbReference type="Pfam" id="PF09360">
    <property type="entry name" value="zf-CDGSH"/>
    <property type="match status" value="2"/>
</dbReference>
<evidence type="ECO:0000256" key="4">
    <source>
        <dbReference type="ARBA" id="ARBA00023014"/>
    </source>
</evidence>
<evidence type="ECO:0000313" key="6">
    <source>
        <dbReference type="EMBL" id="SUZ90262.1"/>
    </source>
</evidence>
<feature type="domain" description="Iron-binding zinc finger CDGSH type" evidence="5">
    <location>
        <begin position="9"/>
        <end position="46"/>
    </location>
</feature>
<dbReference type="GO" id="GO:0051537">
    <property type="term" value="F:2 iron, 2 sulfur cluster binding"/>
    <property type="evidence" value="ECO:0007669"/>
    <property type="project" value="UniProtKB-KW"/>
</dbReference>
<dbReference type="InterPro" id="IPR052950">
    <property type="entry name" value="CISD"/>
</dbReference>
<evidence type="ECO:0000259" key="5">
    <source>
        <dbReference type="SMART" id="SM00704"/>
    </source>
</evidence>
<dbReference type="GO" id="GO:0005739">
    <property type="term" value="C:mitochondrion"/>
    <property type="evidence" value="ECO:0007669"/>
    <property type="project" value="TreeGrafter"/>
</dbReference>
<name>A0A381REQ0_9ZZZZ</name>
<dbReference type="GO" id="GO:0046872">
    <property type="term" value="F:metal ion binding"/>
    <property type="evidence" value="ECO:0007669"/>
    <property type="project" value="UniProtKB-KW"/>
</dbReference>
<sequence length="79" mass="8904">MKLPKMFSKAPIAIDAIKDKKYAWCSCGLSGNQPFCNGAHKGFEFTPKIFTKNENKKIYLCNCKQTSNPPYCDGTHNKL</sequence>
<dbReference type="AlphaFoldDB" id="A0A381REQ0"/>
<dbReference type="Gene3D" id="3.40.5.90">
    <property type="entry name" value="CDGSH iron-sulfur domain, mitoNEET-type"/>
    <property type="match status" value="2"/>
</dbReference>
<protein>
    <recommendedName>
        <fullName evidence="5">Iron-binding zinc finger CDGSH type domain-containing protein</fullName>
    </recommendedName>
</protein>
<evidence type="ECO:0000256" key="3">
    <source>
        <dbReference type="ARBA" id="ARBA00023004"/>
    </source>
</evidence>
<organism evidence="6">
    <name type="scientific">marine metagenome</name>
    <dbReference type="NCBI Taxonomy" id="408172"/>
    <lineage>
        <taxon>unclassified sequences</taxon>
        <taxon>metagenomes</taxon>
        <taxon>ecological metagenomes</taxon>
    </lineage>
</organism>
<feature type="domain" description="Iron-binding zinc finger CDGSH type" evidence="5">
    <location>
        <begin position="48"/>
        <end position="78"/>
    </location>
</feature>
<dbReference type="InterPro" id="IPR042216">
    <property type="entry name" value="MitoNEET_CISD"/>
</dbReference>
<reference evidence="6" key="1">
    <citation type="submission" date="2018-05" db="EMBL/GenBank/DDBJ databases">
        <authorList>
            <person name="Lanie J.A."/>
            <person name="Ng W.-L."/>
            <person name="Kazmierczak K.M."/>
            <person name="Andrzejewski T.M."/>
            <person name="Davidsen T.M."/>
            <person name="Wayne K.J."/>
            <person name="Tettelin H."/>
            <person name="Glass J.I."/>
            <person name="Rusch D."/>
            <person name="Podicherti R."/>
            <person name="Tsui H.-C.T."/>
            <person name="Winkler M.E."/>
        </authorList>
    </citation>
    <scope>NUCLEOTIDE SEQUENCE</scope>
</reference>
<dbReference type="InterPro" id="IPR018967">
    <property type="entry name" value="FeS-contain_CDGSH-typ"/>
</dbReference>
<accession>A0A381REQ0</accession>
<keyword evidence="1" id="KW-0001">2Fe-2S</keyword>
<keyword evidence="3" id="KW-0408">Iron</keyword>
<proteinExistence type="predicted"/>
<evidence type="ECO:0000256" key="2">
    <source>
        <dbReference type="ARBA" id="ARBA00022723"/>
    </source>
</evidence>